<evidence type="ECO:0000313" key="1">
    <source>
        <dbReference type="EMBL" id="MBU5593179.1"/>
    </source>
</evidence>
<accession>A0ABS6F3X7</accession>
<evidence type="ECO:0000313" key="2">
    <source>
        <dbReference type="Proteomes" id="UP000736583"/>
    </source>
</evidence>
<keyword evidence="2" id="KW-1185">Reference proteome</keyword>
<dbReference type="EMBL" id="JAHLQL010000007">
    <property type="protein sequence ID" value="MBU5593179.1"/>
    <property type="molecule type" value="Genomic_DNA"/>
</dbReference>
<reference evidence="1 2" key="1">
    <citation type="submission" date="2021-06" db="EMBL/GenBank/DDBJ databases">
        <authorList>
            <person name="Sun Q."/>
            <person name="Li D."/>
        </authorList>
    </citation>
    <scope>NUCLEOTIDE SEQUENCE [LARGE SCALE GENOMIC DNA]</scope>
    <source>
        <strain evidence="1 2">MSJ-4</strain>
    </source>
</reference>
<comment type="caution">
    <text evidence="1">The sequence shown here is derived from an EMBL/GenBank/DDBJ whole genome shotgun (WGS) entry which is preliminary data.</text>
</comment>
<protein>
    <submittedName>
        <fullName evidence="1">Uncharacterized protein</fullName>
    </submittedName>
</protein>
<proteinExistence type="predicted"/>
<dbReference type="RefSeq" id="WP_216457861.1">
    <property type="nucleotide sequence ID" value="NZ_JAHLQL010000007.1"/>
</dbReference>
<gene>
    <name evidence="1" type="ORF">KQI89_15630</name>
</gene>
<name>A0ABS6F3X7_9CLOT</name>
<sequence length="110" mass="12369">MDLYKKILEVGRNELLIDELNDLIEYDDLSISNIESGLSLLIKTATAEQIYSIQESMLNLSTSIMYKCSIDVDKLDLDILENSLSKLKHSSLENALVSSKSLNNLPLLHL</sequence>
<organism evidence="1 2">
    <name type="scientific">Clostridium simiarum</name>
    <dbReference type="NCBI Taxonomy" id="2841506"/>
    <lineage>
        <taxon>Bacteria</taxon>
        <taxon>Bacillati</taxon>
        <taxon>Bacillota</taxon>
        <taxon>Clostridia</taxon>
        <taxon>Eubacteriales</taxon>
        <taxon>Clostridiaceae</taxon>
        <taxon>Clostridium</taxon>
    </lineage>
</organism>
<dbReference type="Proteomes" id="UP000736583">
    <property type="component" value="Unassembled WGS sequence"/>
</dbReference>